<dbReference type="Proteomes" id="UP000887565">
    <property type="component" value="Unplaced"/>
</dbReference>
<protein>
    <submittedName>
        <fullName evidence="2">Uncharacterized protein</fullName>
    </submittedName>
</protein>
<reference evidence="2" key="1">
    <citation type="submission" date="2022-11" db="UniProtKB">
        <authorList>
            <consortium name="WormBaseParasite"/>
        </authorList>
    </citation>
    <scope>IDENTIFICATION</scope>
</reference>
<name>A0A915J4J5_ROMCU</name>
<organism evidence="1 2">
    <name type="scientific">Romanomermis culicivorax</name>
    <name type="common">Nematode worm</name>
    <dbReference type="NCBI Taxonomy" id="13658"/>
    <lineage>
        <taxon>Eukaryota</taxon>
        <taxon>Metazoa</taxon>
        <taxon>Ecdysozoa</taxon>
        <taxon>Nematoda</taxon>
        <taxon>Enoplea</taxon>
        <taxon>Dorylaimia</taxon>
        <taxon>Mermithida</taxon>
        <taxon>Mermithoidea</taxon>
        <taxon>Mermithidae</taxon>
        <taxon>Romanomermis</taxon>
    </lineage>
</organism>
<proteinExistence type="predicted"/>
<keyword evidence="1" id="KW-1185">Reference proteome</keyword>
<evidence type="ECO:0000313" key="2">
    <source>
        <dbReference type="WBParaSite" id="nRc.2.0.1.t21387-RA"/>
    </source>
</evidence>
<dbReference type="AlphaFoldDB" id="A0A915J4J5"/>
<accession>A0A915J4J5</accession>
<dbReference type="WBParaSite" id="nRc.2.0.1.t21387-RA">
    <property type="protein sequence ID" value="nRc.2.0.1.t21387-RA"/>
    <property type="gene ID" value="nRc.2.0.1.g21387"/>
</dbReference>
<sequence length="236" mass="27558">MATISRFMKNTVLKSASYKFVIYDSPLHFRLFGPYDRRLCSNVFDDDDNELLAINYPELIERRRKSKKLKRDHSYSSEFSSKKCRKTSQLSSRKELDKDNYFQSYMLAKELGKVESLEDFLSHEKSYSIFKKNNDLLNVPLACKLFNNCQFPNEKSMLNWIEAVDFGLQHRWMTSLGLSIGLFSFGKLLNNYRGPYDRYLRIQAMPNKKLEESKLVFGRALAPLCPPLARVTNGID</sequence>
<evidence type="ECO:0000313" key="1">
    <source>
        <dbReference type="Proteomes" id="UP000887565"/>
    </source>
</evidence>